<reference evidence="2" key="1">
    <citation type="journal article" date="2019" name="Int. J. Syst. Evol. Microbiol.">
        <title>The Global Catalogue of Microorganisms (GCM) 10K type strain sequencing project: providing services to taxonomists for standard genome sequencing and annotation.</title>
        <authorList>
            <consortium name="The Broad Institute Genomics Platform"/>
            <consortium name="The Broad Institute Genome Sequencing Center for Infectious Disease"/>
            <person name="Wu L."/>
            <person name="Ma J."/>
        </authorList>
    </citation>
    <scope>NUCLEOTIDE SEQUENCE [LARGE SCALE GENOMIC DNA]</scope>
    <source>
        <strain evidence="2">JCM 9377</strain>
    </source>
</reference>
<organism evidence="1 2">
    <name type="scientific">Actinocorallia longicatena</name>
    <dbReference type="NCBI Taxonomy" id="111803"/>
    <lineage>
        <taxon>Bacteria</taxon>
        <taxon>Bacillati</taxon>
        <taxon>Actinomycetota</taxon>
        <taxon>Actinomycetes</taxon>
        <taxon>Streptosporangiales</taxon>
        <taxon>Thermomonosporaceae</taxon>
        <taxon>Actinocorallia</taxon>
    </lineage>
</organism>
<accession>A0ABP6Q4X1</accession>
<evidence type="ECO:0000313" key="1">
    <source>
        <dbReference type="EMBL" id="GAA3197400.1"/>
    </source>
</evidence>
<dbReference type="Proteomes" id="UP001501237">
    <property type="component" value="Unassembled WGS sequence"/>
</dbReference>
<protein>
    <submittedName>
        <fullName evidence="1">Uncharacterized protein</fullName>
    </submittedName>
</protein>
<comment type="caution">
    <text evidence="1">The sequence shown here is derived from an EMBL/GenBank/DDBJ whole genome shotgun (WGS) entry which is preliminary data.</text>
</comment>
<name>A0ABP6Q4X1_9ACTN</name>
<keyword evidence="2" id="KW-1185">Reference proteome</keyword>
<dbReference type="EMBL" id="BAAAUV010000002">
    <property type="protein sequence ID" value="GAA3197400.1"/>
    <property type="molecule type" value="Genomic_DNA"/>
</dbReference>
<gene>
    <name evidence="1" type="ORF">GCM10010468_08530</name>
</gene>
<sequence length="66" mass="6973">MALDLGQDRVRQDLSGPVPEGGAEIVFGLLEHEVVLTSDHIEDLQAFGDDLGADAVTCDDCETDGT</sequence>
<evidence type="ECO:0000313" key="2">
    <source>
        <dbReference type="Proteomes" id="UP001501237"/>
    </source>
</evidence>
<proteinExistence type="predicted"/>